<organism evidence="1 2">
    <name type="scientific">Apibacter muscae</name>
    <dbReference type="NCBI Taxonomy" id="2509004"/>
    <lineage>
        <taxon>Bacteria</taxon>
        <taxon>Pseudomonadati</taxon>
        <taxon>Bacteroidota</taxon>
        <taxon>Flavobacteriia</taxon>
        <taxon>Flavobacteriales</taxon>
        <taxon>Weeksellaceae</taxon>
        <taxon>Apibacter</taxon>
    </lineage>
</organism>
<keyword evidence="2" id="KW-1185">Reference proteome</keyword>
<evidence type="ECO:0000313" key="2">
    <source>
        <dbReference type="Proteomes" id="UP000319499"/>
    </source>
</evidence>
<dbReference type="RefSeq" id="WP_146293432.1">
    <property type="nucleotide sequence ID" value="NZ_SELH01000025.1"/>
</dbReference>
<protein>
    <submittedName>
        <fullName evidence="1">Uncharacterized protein</fullName>
    </submittedName>
</protein>
<reference evidence="1 2" key="1">
    <citation type="submission" date="2019-02" db="EMBL/GenBank/DDBJ databases">
        <title>Apibacter muscae sp. nov.: a novel member of the house fly microbiota.</title>
        <authorList>
            <person name="Park R."/>
        </authorList>
    </citation>
    <scope>NUCLEOTIDE SEQUENCE [LARGE SCALE GENOMIC DNA]</scope>
    <source>
        <strain evidence="1 2">AL1</strain>
    </source>
</reference>
<dbReference type="Proteomes" id="UP000319499">
    <property type="component" value="Unassembled WGS sequence"/>
</dbReference>
<dbReference type="OrthoDB" id="1244598at2"/>
<sequence length="185" mass="22140">MPLALEPPHTFQSKFHNIKLVATEFDEPLNGLTLWRFRLYRNNTIFHHEYLDYENKFCGLPSNLENFELESANANYLYIPYGLLLLNTETLELEKYNIETGANNHFLMNTFISNHLVVLHERAIYIVDIEKKELFQKIYPYQQRKFHKIISDQQEIKFLYKDKTTDQTGILRYTIQTKTLNNEQD</sequence>
<name>A0A563D9Y1_9FLAO</name>
<proteinExistence type="predicted"/>
<accession>A0A563D9Y1</accession>
<evidence type="ECO:0000313" key="1">
    <source>
        <dbReference type="EMBL" id="TWP26869.1"/>
    </source>
</evidence>
<dbReference type="AlphaFoldDB" id="A0A563D9Y1"/>
<dbReference type="EMBL" id="SELH01000025">
    <property type="protein sequence ID" value="TWP26869.1"/>
    <property type="molecule type" value="Genomic_DNA"/>
</dbReference>
<gene>
    <name evidence="1" type="ORF">ETU09_09960</name>
</gene>
<comment type="caution">
    <text evidence="1">The sequence shown here is derived from an EMBL/GenBank/DDBJ whole genome shotgun (WGS) entry which is preliminary data.</text>
</comment>